<evidence type="ECO:0000259" key="7">
    <source>
        <dbReference type="Pfam" id="PF02687"/>
    </source>
</evidence>
<keyword evidence="3 6" id="KW-0812">Transmembrane</keyword>
<evidence type="ECO:0000256" key="5">
    <source>
        <dbReference type="ARBA" id="ARBA00023136"/>
    </source>
</evidence>
<keyword evidence="5 6" id="KW-0472">Membrane</keyword>
<keyword evidence="4 6" id="KW-1133">Transmembrane helix</keyword>
<feature type="domain" description="ABC3 transporter permease C-terminal" evidence="7">
    <location>
        <begin position="883"/>
        <end position="1000"/>
    </location>
</feature>
<dbReference type="InterPro" id="IPR038766">
    <property type="entry name" value="Membrane_comp_ABC_pdt"/>
</dbReference>
<feature type="transmembrane region" description="Helical" evidence="6">
    <location>
        <begin position="299"/>
        <end position="323"/>
    </location>
</feature>
<reference evidence="8 9" key="1">
    <citation type="submission" date="2021-01" db="EMBL/GenBank/DDBJ databases">
        <title>Actinoplanes sp. nov. LDG1-06 isolated from lichen.</title>
        <authorList>
            <person name="Saeng-In P."/>
            <person name="Phongsopitanun W."/>
            <person name="Kanchanasin P."/>
            <person name="Yuki M."/>
            <person name="Kudo T."/>
            <person name="Ohkuma M."/>
            <person name="Tanasupawat S."/>
        </authorList>
    </citation>
    <scope>NUCLEOTIDE SEQUENCE [LARGE SCALE GENOMIC DNA]</scope>
    <source>
        <strain evidence="8 9">LDG1-06</strain>
    </source>
</reference>
<keyword evidence="2" id="KW-1003">Cell membrane</keyword>
<evidence type="ECO:0000313" key="8">
    <source>
        <dbReference type="EMBL" id="MBM2619736.1"/>
    </source>
</evidence>
<proteinExistence type="predicted"/>
<protein>
    <submittedName>
        <fullName evidence="8">ABC transporter permease</fullName>
    </submittedName>
</protein>
<comment type="subcellular location">
    <subcellularLocation>
        <location evidence="1">Cell membrane</location>
        <topology evidence="1">Multi-pass membrane protein</topology>
    </subcellularLocation>
</comment>
<dbReference type="EMBL" id="JAENHP010000012">
    <property type="protein sequence ID" value="MBM2619736.1"/>
    <property type="molecule type" value="Genomic_DNA"/>
</dbReference>
<comment type="caution">
    <text evidence="8">The sequence shown here is derived from an EMBL/GenBank/DDBJ whole genome shotgun (WGS) entry which is preliminary data.</text>
</comment>
<feature type="transmembrane region" description="Helical" evidence="6">
    <location>
        <begin position="973"/>
        <end position="997"/>
    </location>
</feature>
<evidence type="ECO:0000256" key="2">
    <source>
        <dbReference type="ARBA" id="ARBA00022475"/>
    </source>
</evidence>
<dbReference type="PANTHER" id="PTHR30287:SF1">
    <property type="entry name" value="INNER MEMBRANE PROTEIN"/>
    <property type="match status" value="1"/>
</dbReference>
<accession>A0ABS2AIT8</accession>
<evidence type="ECO:0000313" key="9">
    <source>
        <dbReference type="Proteomes" id="UP000632138"/>
    </source>
</evidence>
<gene>
    <name evidence="8" type="ORF">JIG36_29930</name>
</gene>
<sequence>MIALVFSMVWARRGQALVVALLAMFGVAAAVAAPAYLRAADRATASGQVETAAAEDLAIAVRAYQSDPRTVKPGADLVGPDLERNGSVLLGMPGFDYVYSVEYPTIGVEPSISYATRFVYRQDACEHLVMTAGRCLIGEADIILPEATGRRLELAPGDSIQLRAAVRVVPRGEPPFYAPVGVHKQFLVAGFYRVPDPRNVYWGTHAYFAPSSGLPPGANEPAFVGSATLHAMDRGAVEAGLDAYPRAGALDVDNLPAVRDGLVAMQAGATSLGGGVEMRSELPALLDRIDSGRDAGHRIVPVLAVALVLLACLTIFLAVGYGTEGRRPELAVVALRGARWGQRWWLATGENLVAILIGAVLGCLAGQLLVNAFSAYRFPGVGADPGLDSLRWAPVAAGAAVLTALLAERRQIATPVAELLRRAPSVPTSARAIAVEAVVVILAGVAVVQLTDDLRGVGTAAAALVLVAGSLVAARLLIPLATLLGRRALRRSRIGVALAGFQLSRRPGAVRLFALLTAAVAVIGYAASAVDVAARGRVDESVLGTGAQRVIELGPTGRPNLLAAVRAVDPEGKFAMAAMRLPKDPAAPTVVAVDTTRLATVAAWPSGAPAVESITRALHPAAAPPVDVDGAKVAFDITADGFRPGKAVAVSVVLSPRDGGNDEIVELGVLRDGRQTYGQTVPACAKGCTLNSVRIVGGTGTLDVSGHITVHKLTGGAPGNGVPGDVLTDPSRWRASEGGEIGRSADGLRIDVTSLNGLPSGMFVQPAAAPDPLPVATAGIGALPTIEGLDSRPVRVSVAAALPAVPGAGAPAVLTDLTYADALATDGAASSNALVWLNSSAPADIVDQLAAHGVTVTADVRASQVRARLDTQGPAIALWFYVIVAVLAAALAAGALILAASVDRDRRVEDLSALRGQGLSRAALRQATLWTYPVLIAVAVVAGLGVALLGWWLTGWALPLAGLTPPAIPLAGWPRPVTIGATALATLLMLAGVAVLAGRRTLRRIR</sequence>
<evidence type="ECO:0000256" key="1">
    <source>
        <dbReference type="ARBA" id="ARBA00004651"/>
    </source>
</evidence>
<keyword evidence="9" id="KW-1185">Reference proteome</keyword>
<feature type="transmembrane region" description="Helical" evidence="6">
    <location>
        <begin position="344"/>
        <end position="370"/>
    </location>
</feature>
<evidence type="ECO:0000256" key="3">
    <source>
        <dbReference type="ARBA" id="ARBA00022692"/>
    </source>
</evidence>
<feature type="transmembrane region" description="Helical" evidence="6">
    <location>
        <begin position="509"/>
        <end position="527"/>
    </location>
</feature>
<name>A0ABS2AIT8_9ACTN</name>
<dbReference type="PANTHER" id="PTHR30287">
    <property type="entry name" value="MEMBRANE COMPONENT OF PREDICTED ABC SUPERFAMILY METABOLITE UPTAKE TRANSPORTER"/>
    <property type="match status" value="1"/>
</dbReference>
<feature type="transmembrane region" description="Helical" evidence="6">
    <location>
        <begin position="428"/>
        <end position="448"/>
    </location>
</feature>
<dbReference type="Proteomes" id="UP000632138">
    <property type="component" value="Unassembled WGS sequence"/>
</dbReference>
<feature type="transmembrane region" description="Helical" evidence="6">
    <location>
        <begin position="929"/>
        <end position="953"/>
    </location>
</feature>
<feature type="transmembrane region" description="Helical" evidence="6">
    <location>
        <begin position="460"/>
        <end position="484"/>
    </location>
</feature>
<organism evidence="8 9">
    <name type="scientific">Paractinoplanes ovalisporus</name>
    <dbReference type="NCBI Taxonomy" id="2810368"/>
    <lineage>
        <taxon>Bacteria</taxon>
        <taxon>Bacillati</taxon>
        <taxon>Actinomycetota</taxon>
        <taxon>Actinomycetes</taxon>
        <taxon>Micromonosporales</taxon>
        <taxon>Micromonosporaceae</taxon>
        <taxon>Paractinoplanes</taxon>
    </lineage>
</organism>
<dbReference type="Pfam" id="PF02687">
    <property type="entry name" value="FtsX"/>
    <property type="match status" value="2"/>
</dbReference>
<feature type="transmembrane region" description="Helical" evidence="6">
    <location>
        <begin position="878"/>
        <end position="899"/>
    </location>
</feature>
<evidence type="ECO:0000256" key="4">
    <source>
        <dbReference type="ARBA" id="ARBA00022989"/>
    </source>
</evidence>
<feature type="domain" description="ABC3 transporter permease C-terminal" evidence="7">
    <location>
        <begin position="302"/>
        <end position="379"/>
    </location>
</feature>
<dbReference type="RefSeq" id="WP_203379730.1">
    <property type="nucleotide sequence ID" value="NZ_JAENHP010000012.1"/>
</dbReference>
<evidence type="ECO:0000256" key="6">
    <source>
        <dbReference type="SAM" id="Phobius"/>
    </source>
</evidence>
<dbReference type="InterPro" id="IPR003838">
    <property type="entry name" value="ABC3_permease_C"/>
</dbReference>